<feature type="DNA-binding region" description="H-T-H motif" evidence="2">
    <location>
        <begin position="34"/>
        <end position="53"/>
    </location>
</feature>
<accession>A0A2S6HS78</accession>
<dbReference type="Proteomes" id="UP000237749">
    <property type="component" value="Unassembled WGS sequence"/>
</dbReference>
<dbReference type="InterPro" id="IPR050624">
    <property type="entry name" value="HTH-type_Tx_Regulator"/>
</dbReference>
<proteinExistence type="predicted"/>
<dbReference type="OrthoDB" id="881297at2"/>
<dbReference type="PROSITE" id="PS50977">
    <property type="entry name" value="HTH_TETR_2"/>
    <property type="match status" value="1"/>
</dbReference>
<keyword evidence="5" id="KW-1185">Reference proteome</keyword>
<name>A0A2S6HS78_9FIRM</name>
<dbReference type="SUPFAM" id="SSF46689">
    <property type="entry name" value="Homeodomain-like"/>
    <property type="match status" value="1"/>
</dbReference>
<dbReference type="GO" id="GO:0003677">
    <property type="term" value="F:DNA binding"/>
    <property type="evidence" value="ECO:0007669"/>
    <property type="project" value="UniProtKB-UniRule"/>
</dbReference>
<evidence type="ECO:0000259" key="3">
    <source>
        <dbReference type="PROSITE" id="PS50977"/>
    </source>
</evidence>
<dbReference type="PANTHER" id="PTHR43479:SF11">
    <property type="entry name" value="ACREF_ENVCD OPERON REPRESSOR-RELATED"/>
    <property type="match status" value="1"/>
</dbReference>
<dbReference type="PANTHER" id="PTHR43479">
    <property type="entry name" value="ACREF/ENVCD OPERON REPRESSOR-RELATED"/>
    <property type="match status" value="1"/>
</dbReference>
<keyword evidence="1 2" id="KW-0238">DNA-binding</keyword>
<dbReference type="PRINTS" id="PR00455">
    <property type="entry name" value="HTHTETR"/>
</dbReference>
<dbReference type="InterPro" id="IPR001647">
    <property type="entry name" value="HTH_TetR"/>
</dbReference>
<dbReference type="InterPro" id="IPR009057">
    <property type="entry name" value="Homeodomain-like_sf"/>
</dbReference>
<protein>
    <submittedName>
        <fullName evidence="4">TetR family transcriptional regulator</fullName>
    </submittedName>
</protein>
<dbReference type="AlphaFoldDB" id="A0A2S6HS78"/>
<gene>
    <name evidence="4" type="ORF">BXY41_10693</name>
</gene>
<comment type="caution">
    <text evidence="4">The sequence shown here is derived from an EMBL/GenBank/DDBJ whole genome shotgun (WGS) entry which is preliminary data.</text>
</comment>
<organism evidence="4 5">
    <name type="scientific">Lacrimispora xylanisolvens</name>
    <dbReference type="NCBI Taxonomy" id="384636"/>
    <lineage>
        <taxon>Bacteria</taxon>
        <taxon>Bacillati</taxon>
        <taxon>Bacillota</taxon>
        <taxon>Clostridia</taxon>
        <taxon>Lachnospirales</taxon>
        <taxon>Lachnospiraceae</taxon>
        <taxon>Lacrimispora</taxon>
    </lineage>
</organism>
<evidence type="ECO:0000256" key="2">
    <source>
        <dbReference type="PROSITE-ProRule" id="PRU00335"/>
    </source>
</evidence>
<evidence type="ECO:0000313" key="4">
    <source>
        <dbReference type="EMBL" id="PPK80503.1"/>
    </source>
</evidence>
<dbReference type="Pfam" id="PF00440">
    <property type="entry name" value="TetR_N"/>
    <property type="match status" value="1"/>
</dbReference>
<dbReference type="RefSeq" id="WP_104437203.1">
    <property type="nucleotide sequence ID" value="NZ_PTJA01000006.1"/>
</dbReference>
<reference evidence="4 5" key="1">
    <citation type="submission" date="2018-02" db="EMBL/GenBank/DDBJ databases">
        <title>Genomic Encyclopedia of Archaeal and Bacterial Type Strains, Phase II (KMG-II): from individual species to whole genera.</title>
        <authorList>
            <person name="Goeker M."/>
        </authorList>
    </citation>
    <scope>NUCLEOTIDE SEQUENCE [LARGE SCALE GENOMIC DNA]</scope>
    <source>
        <strain evidence="4 5">DSM 3808</strain>
    </source>
</reference>
<feature type="domain" description="HTH tetR-type" evidence="3">
    <location>
        <begin position="11"/>
        <end position="71"/>
    </location>
</feature>
<dbReference type="Gene3D" id="1.10.357.10">
    <property type="entry name" value="Tetracycline Repressor, domain 2"/>
    <property type="match status" value="1"/>
</dbReference>
<sequence>MGRPYTEEEREELKRKIKNIASLMFMEEGFKNCKIQEITKKAGISMGGFYTFYKDKEALYEEILRDETNRIRQKILTIIDEENQTPQGFFSDLANVFLEKTSTNKFYTSEYSGLLESMVWNNDTYASQDNLDFIKKLKHIWAGKGYFLKASEEEIASAVAALAVLCMQKEMIGNGFSFWYEKIQKLILELI</sequence>
<evidence type="ECO:0000256" key="1">
    <source>
        <dbReference type="ARBA" id="ARBA00023125"/>
    </source>
</evidence>
<dbReference type="EMBL" id="PTJA01000006">
    <property type="protein sequence ID" value="PPK80503.1"/>
    <property type="molecule type" value="Genomic_DNA"/>
</dbReference>
<evidence type="ECO:0000313" key="5">
    <source>
        <dbReference type="Proteomes" id="UP000237749"/>
    </source>
</evidence>